<evidence type="ECO:0000313" key="6">
    <source>
        <dbReference type="Proteomes" id="UP000533306"/>
    </source>
</evidence>
<evidence type="ECO:0000313" key="5">
    <source>
        <dbReference type="EMBL" id="MBB6013988.1"/>
    </source>
</evidence>
<dbReference type="InterPro" id="IPR053142">
    <property type="entry name" value="PchR_regulatory_protein"/>
</dbReference>
<dbReference type="InterPro" id="IPR009057">
    <property type="entry name" value="Homeodomain-like_sf"/>
</dbReference>
<dbReference type="InterPro" id="IPR018062">
    <property type="entry name" value="HTH_AraC-typ_CS"/>
</dbReference>
<dbReference type="SUPFAM" id="SSF46689">
    <property type="entry name" value="Homeodomain-like"/>
    <property type="match status" value="1"/>
</dbReference>
<evidence type="ECO:0000256" key="3">
    <source>
        <dbReference type="ARBA" id="ARBA00023163"/>
    </source>
</evidence>
<sequence>MDNRIPEQGMTLNDLVRLGAELALGVEPVDVGPRIMETPIYTGRLLALEVQPGLMLSASDVTYASNQNFAVEMEPALVCGIMLSGGPVTSMVEGYGRFVRYPQQVSLMGFNAPLRYSTPLRQGAHFTSAGFVLRPSFFERFADGVADDGLMALRELTEGGFRTGVISHSPLITEIARLCLDHPYTGQLERLFLESRALAFVIEAAQALKDERRLVAMLGRREYDRVMHAREILDADLVATPTTMELSRRVGINVTSLQANFKTVFGKTIFAHVREQRLMMAKVLLQEHRLSVSEAGRRVGFSRPSAFSAAYRKHFGHPPRAEFQPARSMHVI</sequence>
<keyword evidence="6" id="KW-1185">Reference proteome</keyword>
<evidence type="ECO:0000256" key="1">
    <source>
        <dbReference type="ARBA" id="ARBA00023015"/>
    </source>
</evidence>
<evidence type="ECO:0000256" key="2">
    <source>
        <dbReference type="ARBA" id="ARBA00023125"/>
    </source>
</evidence>
<dbReference type="PROSITE" id="PS01124">
    <property type="entry name" value="HTH_ARAC_FAMILY_2"/>
    <property type="match status" value="1"/>
</dbReference>
<name>A0A7W9S6N2_9HYPH</name>
<dbReference type="RefSeq" id="WP_183832170.1">
    <property type="nucleotide sequence ID" value="NZ_JACHEU010000003.1"/>
</dbReference>
<dbReference type="Pfam" id="PF12833">
    <property type="entry name" value="HTH_18"/>
    <property type="match status" value="1"/>
</dbReference>
<gene>
    <name evidence="5" type="ORF">HNR59_003382</name>
</gene>
<evidence type="ECO:0000259" key="4">
    <source>
        <dbReference type="PROSITE" id="PS01124"/>
    </source>
</evidence>
<protein>
    <submittedName>
        <fullName evidence="5">AraC-like DNA-binding protein</fullName>
    </submittedName>
</protein>
<dbReference type="PANTHER" id="PTHR47893">
    <property type="entry name" value="REGULATORY PROTEIN PCHR"/>
    <property type="match status" value="1"/>
</dbReference>
<feature type="domain" description="HTH araC/xylS-type" evidence="4">
    <location>
        <begin position="227"/>
        <end position="325"/>
    </location>
</feature>
<dbReference type="PANTHER" id="PTHR47893:SF1">
    <property type="entry name" value="REGULATORY PROTEIN PCHR"/>
    <property type="match status" value="1"/>
</dbReference>
<keyword evidence="2 5" id="KW-0238">DNA-binding</keyword>
<organism evidence="5 6">
    <name type="scientific">Aquamicrobium lusatiense</name>
    <dbReference type="NCBI Taxonomy" id="89772"/>
    <lineage>
        <taxon>Bacteria</taxon>
        <taxon>Pseudomonadati</taxon>
        <taxon>Pseudomonadota</taxon>
        <taxon>Alphaproteobacteria</taxon>
        <taxon>Hyphomicrobiales</taxon>
        <taxon>Phyllobacteriaceae</taxon>
        <taxon>Aquamicrobium</taxon>
    </lineage>
</organism>
<dbReference type="Gene3D" id="1.10.10.60">
    <property type="entry name" value="Homeodomain-like"/>
    <property type="match status" value="1"/>
</dbReference>
<dbReference type="GO" id="GO:0003700">
    <property type="term" value="F:DNA-binding transcription factor activity"/>
    <property type="evidence" value="ECO:0007669"/>
    <property type="project" value="InterPro"/>
</dbReference>
<dbReference type="SMART" id="SM00342">
    <property type="entry name" value="HTH_ARAC"/>
    <property type="match status" value="1"/>
</dbReference>
<keyword evidence="1" id="KW-0805">Transcription regulation</keyword>
<dbReference type="InterPro" id="IPR018060">
    <property type="entry name" value="HTH_AraC"/>
</dbReference>
<dbReference type="AlphaFoldDB" id="A0A7W9S6N2"/>
<comment type="caution">
    <text evidence="5">The sequence shown here is derived from an EMBL/GenBank/DDBJ whole genome shotgun (WGS) entry which is preliminary data.</text>
</comment>
<dbReference type="PROSITE" id="PS00041">
    <property type="entry name" value="HTH_ARAC_FAMILY_1"/>
    <property type="match status" value="1"/>
</dbReference>
<dbReference type="Proteomes" id="UP000533306">
    <property type="component" value="Unassembled WGS sequence"/>
</dbReference>
<proteinExistence type="predicted"/>
<reference evidence="5 6" key="1">
    <citation type="submission" date="2020-08" db="EMBL/GenBank/DDBJ databases">
        <title>Genomic Encyclopedia of Type Strains, Phase IV (KMG-IV): sequencing the most valuable type-strain genomes for metagenomic binning, comparative biology and taxonomic classification.</title>
        <authorList>
            <person name="Goeker M."/>
        </authorList>
    </citation>
    <scope>NUCLEOTIDE SEQUENCE [LARGE SCALE GENOMIC DNA]</scope>
    <source>
        <strain evidence="5 6">DSM 11099</strain>
    </source>
</reference>
<dbReference type="EMBL" id="JACHEU010000003">
    <property type="protein sequence ID" value="MBB6013988.1"/>
    <property type="molecule type" value="Genomic_DNA"/>
</dbReference>
<accession>A0A7W9S6N2</accession>
<dbReference type="GO" id="GO:0043565">
    <property type="term" value="F:sequence-specific DNA binding"/>
    <property type="evidence" value="ECO:0007669"/>
    <property type="project" value="InterPro"/>
</dbReference>
<keyword evidence="3" id="KW-0804">Transcription</keyword>